<feature type="region of interest" description="Disordered" evidence="1">
    <location>
        <begin position="566"/>
        <end position="586"/>
    </location>
</feature>
<evidence type="ECO:0000313" key="4">
    <source>
        <dbReference type="Proteomes" id="UP000214365"/>
    </source>
</evidence>
<gene>
    <name evidence="3" type="ORF">UA08_02258</name>
</gene>
<dbReference type="EMBL" id="LFMY01000003">
    <property type="protein sequence ID" value="OKL62088.1"/>
    <property type="molecule type" value="Genomic_DNA"/>
</dbReference>
<name>A0A225AXM9_TALAT</name>
<dbReference type="STRING" id="1441469.A0A225AXM9"/>
<feature type="transmembrane region" description="Helical" evidence="2">
    <location>
        <begin position="245"/>
        <end position="268"/>
    </location>
</feature>
<accession>A0A225AXM9</accession>
<feature type="compositionally biased region" description="Polar residues" evidence="1">
    <location>
        <begin position="497"/>
        <end position="536"/>
    </location>
</feature>
<feature type="region of interest" description="Disordered" evidence="1">
    <location>
        <begin position="648"/>
        <end position="744"/>
    </location>
</feature>
<sequence length="744" mass="79177">MSYRFMMEGLAVFDSLGSRPLARTTGRRRAVERKRESDLSLQQLGLYYYVSFYTNLFPRVAATPHQTEQLSSSLLQSSSDSPDSQLPSATRLQALEASTVPFHRVRWIAFGTSSTRSILAELAVMGPVSVICSGISGALPETHTAITATRLSVVTETSYPASATASVSSTVVSILPSSNTIGASPISSATLTTSTDGTILSSTATTTIPAITSIPATITTSAASTATTSAASSSHTSASLSSSDVIGVSVASGVSAIFLVGVSIFFCTRRLRRRRQNKESKEIFEIGGQMSEPPDFTAAALRGSLAGGPNVPGIGSTFNQFPSQPMPRQGSTAILTQPGKIAKTQEIGPSPKTEYGGSPQSQVSQHTVSHLLPAGTASGIVPEPLRLNRQPLIRPQSEATVFDEEEQRPGSIFGPPLVKAQSLDARSTPDSKQDQGGPVRGMGLPPDPRPRRQDQMSFGPSGYPYKWEKSAASIPTASQNDNSNNGHPALSKRLSPQGASRTSPVQPGNGNTTLQRNFSRLGRQTNTPRSAEASTDTSHKTIEAEDEWTEKNKLSIPPQLTTVQDRTPANEVSVASQSSPVRYPAMPRSAAIVPASKVTRRSQKAELYTENTQIDTSMDGQAGVLNRTAAAADESRVAETHGRNTTFFIDSSSRSRSSSPSSLLAKRRGETVADEMENQFRSGVHPKYPAVSGADKGRERRKPVRGAESSEALGKTPRSGIPSSPHAHSITPTRRGEDLYLRVD</sequence>
<dbReference type="AlphaFoldDB" id="A0A225AXM9"/>
<feature type="region of interest" description="Disordered" evidence="1">
    <location>
        <begin position="399"/>
        <end position="547"/>
    </location>
</feature>
<evidence type="ECO:0000256" key="2">
    <source>
        <dbReference type="SAM" id="Phobius"/>
    </source>
</evidence>
<evidence type="ECO:0000256" key="1">
    <source>
        <dbReference type="SAM" id="MobiDB-lite"/>
    </source>
</evidence>
<feature type="compositionally biased region" description="Low complexity" evidence="1">
    <location>
        <begin position="651"/>
        <end position="662"/>
    </location>
</feature>
<dbReference type="OrthoDB" id="3946741at2759"/>
<reference evidence="3 4" key="1">
    <citation type="submission" date="2015-06" db="EMBL/GenBank/DDBJ databases">
        <title>Talaromyces atroroseus IBT 11181 draft genome.</title>
        <authorList>
            <person name="Rasmussen K.B."/>
            <person name="Rasmussen S."/>
            <person name="Petersen B."/>
            <person name="Sicheritz-Ponten T."/>
            <person name="Mortensen U.H."/>
            <person name="Thrane U."/>
        </authorList>
    </citation>
    <scope>NUCLEOTIDE SEQUENCE [LARGE SCALE GENOMIC DNA]</scope>
    <source>
        <strain evidence="3 4">IBT 11181</strain>
    </source>
</reference>
<organism evidence="3 4">
    <name type="scientific">Talaromyces atroroseus</name>
    <dbReference type="NCBI Taxonomy" id="1441469"/>
    <lineage>
        <taxon>Eukaryota</taxon>
        <taxon>Fungi</taxon>
        <taxon>Dikarya</taxon>
        <taxon>Ascomycota</taxon>
        <taxon>Pezizomycotina</taxon>
        <taxon>Eurotiomycetes</taxon>
        <taxon>Eurotiomycetidae</taxon>
        <taxon>Eurotiales</taxon>
        <taxon>Trichocomaceae</taxon>
        <taxon>Talaromyces</taxon>
        <taxon>Talaromyces sect. Trachyspermi</taxon>
    </lineage>
</organism>
<protein>
    <submittedName>
        <fullName evidence="3">Uncharacterized protein</fullName>
    </submittedName>
</protein>
<feature type="region of interest" description="Disordered" evidence="1">
    <location>
        <begin position="344"/>
        <end position="367"/>
    </location>
</feature>
<evidence type="ECO:0000313" key="3">
    <source>
        <dbReference type="EMBL" id="OKL62088.1"/>
    </source>
</evidence>
<feature type="compositionally biased region" description="Basic and acidic residues" evidence="1">
    <location>
        <begin position="734"/>
        <end position="744"/>
    </location>
</feature>
<dbReference type="RefSeq" id="XP_020122209.1">
    <property type="nucleotide sequence ID" value="XM_020264280.1"/>
</dbReference>
<feature type="compositionally biased region" description="Polar residues" evidence="1">
    <location>
        <begin position="358"/>
        <end position="367"/>
    </location>
</feature>
<dbReference type="GeneID" id="31002013"/>
<feature type="compositionally biased region" description="Basic and acidic residues" evidence="1">
    <location>
        <begin position="537"/>
        <end position="547"/>
    </location>
</feature>
<keyword evidence="2" id="KW-0812">Transmembrane</keyword>
<keyword evidence="4" id="KW-1185">Reference proteome</keyword>
<dbReference type="Proteomes" id="UP000214365">
    <property type="component" value="Unassembled WGS sequence"/>
</dbReference>
<keyword evidence="2" id="KW-1133">Transmembrane helix</keyword>
<keyword evidence="2" id="KW-0472">Membrane</keyword>
<feature type="compositionally biased region" description="Polar residues" evidence="1">
    <location>
        <begin position="473"/>
        <end position="486"/>
    </location>
</feature>
<proteinExistence type="predicted"/>
<comment type="caution">
    <text evidence="3">The sequence shown here is derived from an EMBL/GenBank/DDBJ whole genome shotgun (WGS) entry which is preliminary data.</text>
</comment>